<organism evidence="2">
    <name type="scientific">Tanacetum cinerariifolium</name>
    <name type="common">Dalmatian daisy</name>
    <name type="synonym">Chrysanthemum cinerariifolium</name>
    <dbReference type="NCBI Taxonomy" id="118510"/>
    <lineage>
        <taxon>Eukaryota</taxon>
        <taxon>Viridiplantae</taxon>
        <taxon>Streptophyta</taxon>
        <taxon>Embryophyta</taxon>
        <taxon>Tracheophyta</taxon>
        <taxon>Spermatophyta</taxon>
        <taxon>Magnoliopsida</taxon>
        <taxon>eudicotyledons</taxon>
        <taxon>Gunneridae</taxon>
        <taxon>Pentapetalae</taxon>
        <taxon>asterids</taxon>
        <taxon>campanulids</taxon>
        <taxon>Asterales</taxon>
        <taxon>Asteraceae</taxon>
        <taxon>Asteroideae</taxon>
        <taxon>Anthemideae</taxon>
        <taxon>Anthemidinae</taxon>
        <taxon>Tanacetum</taxon>
    </lineage>
</organism>
<keyword evidence="2" id="KW-0548">Nucleotidyltransferase</keyword>
<evidence type="ECO:0000256" key="1">
    <source>
        <dbReference type="SAM" id="MobiDB-lite"/>
    </source>
</evidence>
<feature type="region of interest" description="Disordered" evidence="1">
    <location>
        <begin position="1"/>
        <end position="24"/>
    </location>
</feature>
<accession>A0A6L2NWU8</accession>
<keyword evidence="2" id="KW-0808">Transferase</keyword>
<dbReference type="AlphaFoldDB" id="A0A6L2NWU8"/>
<comment type="caution">
    <text evidence="2">The sequence shown here is derived from an EMBL/GenBank/DDBJ whole genome shotgun (WGS) entry which is preliminary data.</text>
</comment>
<protein>
    <submittedName>
        <fullName evidence="2">Reverse transcriptase domain-containing protein</fullName>
    </submittedName>
</protein>
<keyword evidence="2" id="KW-0695">RNA-directed DNA polymerase</keyword>
<sequence length="316" mass="36205">MTEKSQGHDGCDLGSDSSRGGEDNEQWWDTVHWREMILRPWSLCIDIINEILEEYFDALFDEGSKILHSIEGTILKEEIFSEFDKFILTTANEKYDFESDTEEPPFEKITINIDYKIKTSLEEPPTNLKLKPLLNNLEYVFLEEPSFLSVIISSKLSAQKMKTCICPKKHKEAFAWKTTDIPGICPSFIKDKKGIEIVAADHLSRIDNNESSDDSEVEDNFPRETLMEINTKNEPCTKAPLPTTPCDPALKPSCHIPLFPLDDTYLTRIMSNTLPSEFKPNSSGEKAQVFYLASPRGRNQREKLKWKAKIKTGRLF</sequence>
<gene>
    <name evidence="2" type="ORF">Tci_061032</name>
</gene>
<dbReference type="GO" id="GO:0003964">
    <property type="term" value="F:RNA-directed DNA polymerase activity"/>
    <property type="evidence" value="ECO:0007669"/>
    <property type="project" value="UniProtKB-KW"/>
</dbReference>
<feature type="compositionally biased region" description="Basic and acidic residues" evidence="1">
    <location>
        <begin position="1"/>
        <end position="11"/>
    </location>
</feature>
<proteinExistence type="predicted"/>
<dbReference type="EMBL" id="BKCJ010009878">
    <property type="protein sequence ID" value="GEU89054.1"/>
    <property type="molecule type" value="Genomic_DNA"/>
</dbReference>
<name>A0A6L2NWU8_TANCI</name>
<reference evidence="2" key="1">
    <citation type="journal article" date="2019" name="Sci. Rep.">
        <title>Draft genome of Tanacetum cinerariifolium, the natural source of mosquito coil.</title>
        <authorList>
            <person name="Yamashiro T."/>
            <person name="Shiraishi A."/>
            <person name="Satake H."/>
            <person name="Nakayama K."/>
        </authorList>
    </citation>
    <scope>NUCLEOTIDE SEQUENCE</scope>
</reference>
<evidence type="ECO:0000313" key="2">
    <source>
        <dbReference type="EMBL" id="GEU89054.1"/>
    </source>
</evidence>